<dbReference type="InterPro" id="IPR003961">
    <property type="entry name" value="FN3_dom"/>
</dbReference>
<dbReference type="InterPro" id="IPR013783">
    <property type="entry name" value="Ig-like_fold"/>
</dbReference>
<dbReference type="GeneTree" id="ENSGT01060000251220"/>
<dbReference type="PANTHER" id="PTHR47135:SF3">
    <property type="entry name" value="FIBRONECTIN TYPE-III DOMAIN-CONTAINING PROTEIN"/>
    <property type="match status" value="1"/>
</dbReference>
<feature type="domain" description="Fibronectin type-III" evidence="1">
    <location>
        <begin position="4"/>
        <end position="90"/>
    </location>
</feature>
<dbReference type="Gene3D" id="2.60.40.10">
    <property type="entry name" value="Immunoglobulins"/>
    <property type="match status" value="1"/>
</dbReference>
<proteinExistence type="predicted"/>
<dbReference type="SUPFAM" id="SSF49265">
    <property type="entry name" value="Fibronectin type III"/>
    <property type="match status" value="1"/>
</dbReference>
<dbReference type="PROSITE" id="PS50853">
    <property type="entry name" value="FN3"/>
    <property type="match status" value="1"/>
</dbReference>
<evidence type="ECO:0000259" key="1">
    <source>
        <dbReference type="PROSITE" id="PS50853"/>
    </source>
</evidence>
<accession>A0A8C8FD89</accession>
<dbReference type="AlphaFoldDB" id="A0A8C8FD89"/>
<dbReference type="Ensembl" id="ENSOTST00005036228.2">
    <property type="protein sequence ID" value="ENSOTSP00005033416.1"/>
    <property type="gene ID" value="ENSOTSG00005015714.2"/>
</dbReference>
<reference evidence="2" key="2">
    <citation type="submission" date="2025-09" db="UniProtKB">
        <authorList>
            <consortium name="Ensembl"/>
        </authorList>
    </citation>
    <scope>IDENTIFICATION</scope>
</reference>
<name>A0A8C8FD89_ONCTS</name>
<sequence length="100" mass="10906">LVPATSQITYSKAISSTSIRFEWSGVPGADKYLLVVDGDDGHTHTCSSNSTDCSFTDLHCAETYAVTVLTMDRGCYSDPSPDVELRTVFGNMPWFMPCSL</sequence>
<evidence type="ECO:0000313" key="2">
    <source>
        <dbReference type="Ensembl" id="ENSOTSP00005033416.1"/>
    </source>
</evidence>
<protein>
    <recommendedName>
        <fullName evidence="1">Fibronectin type-III domain-containing protein</fullName>
    </recommendedName>
</protein>
<dbReference type="PANTHER" id="PTHR47135">
    <property type="entry name" value="FIBRONECTIN TYPE III DOMAIN-CONTAINING PROTEIN 7"/>
    <property type="match status" value="1"/>
</dbReference>
<organism evidence="2 3">
    <name type="scientific">Oncorhynchus tshawytscha</name>
    <name type="common">Chinook salmon</name>
    <name type="synonym">Salmo tshawytscha</name>
    <dbReference type="NCBI Taxonomy" id="74940"/>
    <lineage>
        <taxon>Eukaryota</taxon>
        <taxon>Metazoa</taxon>
        <taxon>Chordata</taxon>
        <taxon>Craniata</taxon>
        <taxon>Vertebrata</taxon>
        <taxon>Euteleostomi</taxon>
        <taxon>Actinopterygii</taxon>
        <taxon>Neopterygii</taxon>
        <taxon>Teleostei</taxon>
        <taxon>Protacanthopterygii</taxon>
        <taxon>Salmoniformes</taxon>
        <taxon>Salmonidae</taxon>
        <taxon>Salmoninae</taxon>
        <taxon>Oncorhynchus</taxon>
    </lineage>
</organism>
<dbReference type="CDD" id="cd00063">
    <property type="entry name" value="FN3"/>
    <property type="match status" value="1"/>
</dbReference>
<dbReference type="Pfam" id="PF00041">
    <property type="entry name" value="fn3"/>
    <property type="match status" value="1"/>
</dbReference>
<reference evidence="2" key="1">
    <citation type="submission" date="2025-08" db="UniProtKB">
        <authorList>
            <consortium name="Ensembl"/>
        </authorList>
    </citation>
    <scope>IDENTIFICATION</scope>
</reference>
<dbReference type="Proteomes" id="UP000694402">
    <property type="component" value="Unassembled WGS sequence"/>
</dbReference>
<keyword evidence="3" id="KW-1185">Reference proteome</keyword>
<dbReference type="InterPro" id="IPR036116">
    <property type="entry name" value="FN3_sf"/>
</dbReference>
<evidence type="ECO:0000313" key="3">
    <source>
        <dbReference type="Proteomes" id="UP000694402"/>
    </source>
</evidence>